<sequence length="266" mass="29304">MTDVLEAIDIRQRFDNGGAAVEVLAGVSLRVGAGEFVSLLGPSGSGKSTLFQIIGGLLQPSGGEIRMGGEVVTGDRGRIAYMPQQASLLPWLTVAGNIELALEVAGTARAEARRLAHEWLERIELAAYADRYPHVLSGGMQQRVSFLRALLMPRPLMCLDEPFGALDALTRMQMQQWLLQLWEQSRRAVLLITHSIEEALLLSDRIVVISAAPAVVLHELEVPFARPRDETLWTDPQFNRLKQQIYGLLRQDDEPGPPPLRAGGER</sequence>
<evidence type="ECO:0000259" key="4">
    <source>
        <dbReference type="PROSITE" id="PS50893"/>
    </source>
</evidence>
<proteinExistence type="predicted"/>
<feature type="domain" description="ABC transporter" evidence="4">
    <location>
        <begin position="5"/>
        <end position="236"/>
    </location>
</feature>
<evidence type="ECO:0000256" key="1">
    <source>
        <dbReference type="ARBA" id="ARBA00022448"/>
    </source>
</evidence>
<dbReference type="Pfam" id="PF00005">
    <property type="entry name" value="ABC_tran"/>
    <property type="match status" value="1"/>
</dbReference>
<keyword evidence="1" id="KW-0813">Transport</keyword>
<dbReference type="SUPFAM" id="SSF52540">
    <property type="entry name" value="P-loop containing nucleoside triphosphate hydrolases"/>
    <property type="match status" value="1"/>
</dbReference>
<evidence type="ECO:0000256" key="3">
    <source>
        <dbReference type="ARBA" id="ARBA00022840"/>
    </source>
</evidence>
<dbReference type="RefSeq" id="WP_190918316.1">
    <property type="nucleotide sequence ID" value="NZ_JACXIZ010000021.1"/>
</dbReference>
<dbReference type="AlphaFoldDB" id="A0A927BV89"/>
<dbReference type="GO" id="GO:0005524">
    <property type="term" value="F:ATP binding"/>
    <property type="evidence" value="ECO:0007669"/>
    <property type="project" value="UniProtKB-KW"/>
</dbReference>
<dbReference type="InterPro" id="IPR017871">
    <property type="entry name" value="ABC_transporter-like_CS"/>
</dbReference>
<keyword evidence="3 5" id="KW-0067">ATP-binding</keyword>
<dbReference type="SMART" id="SM00382">
    <property type="entry name" value="AAA"/>
    <property type="match status" value="1"/>
</dbReference>
<accession>A0A927BV89</accession>
<dbReference type="InterPro" id="IPR003593">
    <property type="entry name" value="AAA+_ATPase"/>
</dbReference>
<dbReference type="CDD" id="cd03293">
    <property type="entry name" value="ABC_NrtD_SsuB_transporters"/>
    <property type="match status" value="1"/>
</dbReference>
<dbReference type="InterPro" id="IPR050166">
    <property type="entry name" value="ABC_transporter_ATP-bind"/>
</dbReference>
<keyword evidence="6" id="KW-1185">Reference proteome</keyword>
<dbReference type="PANTHER" id="PTHR42788:SF2">
    <property type="entry name" value="ABC TRANSPORTER ATP-BINDING PROTEIN"/>
    <property type="match status" value="1"/>
</dbReference>
<dbReference type="Proteomes" id="UP000621560">
    <property type="component" value="Unassembled WGS sequence"/>
</dbReference>
<dbReference type="PROSITE" id="PS00211">
    <property type="entry name" value="ABC_TRANSPORTER_1"/>
    <property type="match status" value="1"/>
</dbReference>
<dbReference type="EMBL" id="JACXIZ010000021">
    <property type="protein sequence ID" value="MBD2846139.1"/>
    <property type="molecule type" value="Genomic_DNA"/>
</dbReference>
<gene>
    <name evidence="5" type="ORF">IDH44_13115</name>
</gene>
<dbReference type="GO" id="GO:0016887">
    <property type="term" value="F:ATP hydrolysis activity"/>
    <property type="evidence" value="ECO:0007669"/>
    <property type="project" value="InterPro"/>
</dbReference>
<dbReference type="InterPro" id="IPR027417">
    <property type="entry name" value="P-loop_NTPase"/>
</dbReference>
<dbReference type="Gene3D" id="3.40.50.300">
    <property type="entry name" value="P-loop containing nucleotide triphosphate hydrolases"/>
    <property type="match status" value="1"/>
</dbReference>
<evidence type="ECO:0000313" key="5">
    <source>
        <dbReference type="EMBL" id="MBD2846139.1"/>
    </source>
</evidence>
<reference evidence="5" key="1">
    <citation type="submission" date="2020-09" db="EMBL/GenBank/DDBJ databases">
        <title>A novel bacterium of genus Paenibacillus, isolated from South China Sea.</title>
        <authorList>
            <person name="Huang H."/>
            <person name="Mo K."/>
            <person name="Hu Y."/>
        </authorList>
    </citation>
    <scope>NUCLEOTIDE SEQUENCE</scope>
    <source>
        <strain evidence="5">IB182496</strain>
    </source>
</reference>
<evidence type="ECO:0000313" key="6">
    <source>
        <dbReference type="Proteomes" id="UP000621560"/>
    </source>
</evidence>
<evidence type="ECO:0000256" key="2">
    <source>
        <dbReference type="ARBA" id="ARBA00022741"/>
    </source>
</evidence>
<dbReference type="PANTHER" id="PTHR42788">
    <property type="entry name" value="TAURINE IMPORT ATP-BINDING PROTEIN-RELATED"/>
    <property type="match status" value="1"/>
</dbReference>
<organism evidence="5 6">
    <name type="scientific">Paenibacillus sabuli</name>
    <dbReference type="NCBI Taxonomy" id="2772509"/>
    <lineage>
        <taxon>Bacteria</taxon>
        <taxon>Bacillati</taxon>
        <taxon>Bacillota</taxon>
        <taxon>Bacilli</taxon>
        <taxon>Bacillales</taxon>
        <taxon>Paenibacillaceae</taxon>
        <taxon>Paenibacillus</taxon>
    </lineage>
</organism>
<keyword evidence="2" id="KW-0547">Nucleotide-binding</keyword>
<dbReference type="PROSITE" id="PS50893">
    <property type="entry name" value="ABC_TRANSPORTER_2"/>
    <property type="match status" value="1"/>
</dbReference>
<dbReference type="InterPro" id="IPR003439">
    <property type="entry name" value="ABC_transporter-like_ATP-bd"/>
</dbReference>
<comment type="caution">
    <text evidence="5">The sequence shown here is derived from an EMBL/GenBank/DDBJ whole genome shotgun (WGS) entry which is preliminary data.</text>
</comment>
<protein>
    <submittedName>
        <fullName evidence="5">ABC transporter ATP-binding protein</fullName>
    </submittedName>
</protein>
<name>A0A927BV89_9BACL</name>